<feature type="region of interest" description="Disordered" evidence="1">
    <location>
        <begin position="97"/>
        <end position="129"/>
    </location>
</feature>
<dbReference type="GeneID" id="24100288"/>
<keyword evidence="3" id="KW-1185">Reference proteome</keyword>
<dbReference type="AlphaFoldDB" id="J4I0Z4"/>
<gene>
    <name evidence="2" type="ORF">FIBRA_07593</name>
</gene>
<proteinExistence type="predicted"/>
<dbReference type="InParanoid" id="J4I0Z4"/>
<dbReference type="OrthoDB" id="3261714at2759"/>
<sequence>MSARAPFVPQRPVSRQYCHQSERNASESQLPHDTSAVPSLQNFNASLDTTSSNSQQLDDHFNDQDCVRKDGAMNHLTLGVNKPLNLSAFTKKKPMQQIATGKSRRSFEDSTVQSCSPRPMLPPQQASHSASLSPFFHNVPEIAPTAGIHVPPAITSKMQAETPPKDFSSNHAHIPDSVLLSGLQMSDRLQMMQGLPSDNSLPFSPLDSAAPVQNREQGSRLLLEELQESVDGDECNENHKMIQYGHRSKEYCNFSVELSGILPSNTNARCGNPLTRAAKRMQEVDQDHDMYNTKRYKMDRVSTLVSRDADSTDHFAVPDDPAHLCEQTLVDHHQGSSLRSPSDARSLAAEDGKSEALYKLLGRDLNAFVEDRVEAYEAAKKKWSECSMEEWKTGAEEVAGKFASVIGYVKEHMSAKLVLYANLHSVVAAQRSALSERERVLVDARDGLVREGGNVVSQNMAGFRGNVGENEAEV</sequence>
<dbReference type="RefSeq" id="XP_012184660.1">
    <property type="nucleotide sequence ID" value="XM_012329270.1"/>
</dbReference>
<evidence type="ECO:0000256" key="1">
    <source>
        <dbReference type="SAM" id="MobiDB-lite"/>
    </source>
</evidence>
<reference evidence="2 3" key="1">
    <citation type="journal article" date="2012" name="Appl. Environ. Microbiol.">
        <title>Short-read sequencing for genomic analysis of the brown rot fungus Fibroporia radiculosa.</title>
        <authorList>
            <person name="Tang J.D."/>
            <person name="Perkins A.D."/>
            <person name="Sonstegard T.S."/>
            <person name="Schroeder S.G."/>
            <person name="Burgess S.C."/>
            <person name="Diehl S.V."/>
        </authorList>
    </citation>
    <scope>NUCLEOTIDE SEQUENCE [LARGE SCALE GENOMIC DNA]</scope>
    <source>
        <strain evidence="2 3">TFFH 294</strain>
    </source>
</reference>
<evidence type="ECO:0000313" key="3">
    <source>
        <dbReference type="Proteomes" id="UP000006352"/>
    </source>
</evidence>
<feature type="compositionally biased region" description="Polar residues" evidence="1">
    <location>
        <begin position="26"/>
        <end position="37"/>
    </location>
</feature>
<evidence type="ECO:0000313" key="2">
    <source>
        <dbReference type="EMBL" id="CCM05377.1"/>
    </source>
</evidence>
<organism evidence="2 3">
    <name type="scientific">Fibroporia radiculosa</name>
    <dbReference type="NCBI Taxonomy" id="599839"/>
    <lineage>
        <taxon>Eukaryota</taxon>
        <taxon>Fungi</taxon>
        <taxon>Dikarya</taxon>
        <taxon>Basidiomycota</taxon>
        <taxon>Agaricomycotina</taxon>
        <taxon>Agaricomycetes</taxon>
        <taxon>Polyporales</taxon>
        <taxon>Fibroporiaceae</taxon>
        <taxon>Fibroporia</taxon>
    </lineage>
</organism>
<protein>
    <recommendedName>
        <fullName evidence="4">Extracellular mutant protein 11 C-terminal domain-containing protein</fullName>
    </recommendedName>
</protein>
<name>J4I0Z4_9APHY</name>
<evidence type="ECO:0008006" key="4">
    <source>
        <dbReference type="Google" id="ProtNLM"/>
    </source>
</evidence>
<feature type="region of interest" description="Disordered" evidence="1">
    <location>
        <begin position="1"/>
        <end position="37"/>
    </location>
</feature>
<dbReference type="Proteomes" id="UP000006352">
    <property type="component" value="Unassembled WGS sequence"/>
</dbReference>
<dbReference type="EMBL" id="HE797189">
    <property type="protein sequence ID" value="CCM05377.1"/>
    <property type="molecule type" value="Genomic_DNA"/>
</dbReference>
<dbReference type="HOGENOM" id="CLU_593311_0_0_1"/>
<accession>J4I0Z4</accession>